<evidence type="ECO:0000256" key="5">
    <source>
        <dbReference type="ARBA" id="ARBA00022741"/>
    </source>
</evidence>
<evidence type="ECO:0000259" key="12">
    <source>
        <dbReference type="PROSITE" id="PS50206"/>
    </source>
</evidence>
<evidence type="ECO:0000256" key="9">
    <source>
        <dbReference type="ARBA" id="ARBA00023157"/>
    </source>
</evidence>
<dbReference type="InterPro" id="IPR049962">
    <property type="entry name" value="THUMP_ThiI"/>
</dbReference>
<feature type="binding site" evidence="11">
    <location>
        <position position="267"/>
    </location>
    <ligand>
        <name>ATP</name>
        <dbReference type="ChEBI" id="CHEBI:30616"/>
    </ligand>
</feature>
<dbReference type="GO" id="GO:0002937">
    <property type="term" value="P:tRNA 4-thiouridine biosynthesis"/>
    <property type="evidence" value="ECO:0007669"/>
    <property type="project" value="TreeGrafter"/>
</dbReference>
<keyword evidence="10 11" id="KW-0676">Redox-active center</keyword>
<feature type="domain" description="THUMP" evidence="13">
    <location>
        <begin position="63"/>
        <end position="167"/>
    </location>
</feature>
<dbReference type="Pfam" id="PF00581">
    <property type="entry name" value="Rhodanese"/>
    <property type="match status" value="1"/>
</dbReference>
<accession>A0AA48HLP1</accession>
<gene>
    <name evidence="11 14" type="primary">thiI</name>
    <name evidence="14" type="ORF">MACH26_30600</name>
</gene>
<dbReference type="GO" id="GO:0005829">
    <property type="term" value="C:cytosol"/>
    <property type="evidence" value="ECO:0007669"/>
    <property type="project" value="TreeGrafter"/>
</dbReference>
<dbReference type="PROSITE" id="PS50206">
    <property type="entry name" value="RHODANESE_3"/>
    <property type="match status" value="1"/>
</dbReference>
<evidence type="ECO:0000256" key="4">
    <source>
        <dbReference type="ARBA" id="ARBA00022679"/>
    </source>
</evidence>
<comment type="subcellular location">
    <subcellularLocation>
        <location evidence="1 11">Cytoplasm</location>
    </subcellularLocation>
</comment>
<organism evidence="14 15">
    <name type="scientific">Planctobacterium marinum</name>
    <dbReference type="NCBI Taxonomy" id="1631968"/>
    <lineage>
        <taxon>Bacteria</taxon>
        <taxon>Pseudomonadati</taxon>
        <taxon>Pseudomonadota</taxon>
        <taxon>Gammaproteobacteria</taxon>
        <taxon>Alteromonadales</taxon>
        <taxon>Alteromonadaceae</taxon>
        <taxon>Planctobacterium</taxon>
    </lineage>
</organism>
<evidence type="ECO:0000259" key="13">
    <source>
        <dbReference type="PROSITE" id="PS51165"/>
    </source>
</evidence>
<dbReference type="GO" id="GO:0005524">
    <property type="term" value="F:ATP binding"/>
    <property type="evidence" value="ECO:0007669"/>
    <property type="project" value="UniProtKB-UniRule"/>
</dbReference>
<dbReference type="Gene3D" id="3.40.50.620">
    <property type="entry name" value="HUPs"/>
    <property type="match status" value="1"/>
</dbReference>
<dbReference type="CDD" id="cd00158">
    <property type="entry name" value="RHOD"/>
    <property type="match status" value="1"/>
</dbReference>
<dbReference type="InterPro" id="IPR020536">
    <property type="entry name" value="ThiI_AANH"/>
</dbReference>
<dbReference type="RefSeq" id="WP_338293572.1">
    <property type="nucleotide sequence ID" value="NZ_AP027272.1"/>
</dbReference>
<keyword evidence="9 11" id="KW-1015">Disulfide bond</keyword>
<dbReference type="Pfam" id="PF02568">
    <property type="entry name" value="ThiI"/>
    <property type="match status" value="1"/>
</dbReference>
<sequence>MRFLVKLHPEITIKSKDVRKRFIRLLESNIRLILGQNHISATIQNQWDKILVNVKSDDSEVCTKVEYLLARIPGVDQILVVQESEYTDLDDIYQQVKAVWHNQLQGKTFAVRVKRKGNQSFTSTEVAAYVGGGLNQFCETGGVKLKNPDVTIHLEIDRNKLILVERKFRGLGGMPLPSQEDVLSLMSGGFDSGVASYQMIRRGAKTHFCFFNLGGREHEIGVREVSHYLWKNYSPSHRVKFIAVDFEPIVADILENVESGYMGVILKRMMLRAASIVADNLQIKGLVTGECLGQVSSQTLSNLHVIDQVTDKLVVRPLICSDKADIIDVARQIGTEDFAKSMPEYCGVISIKPNVKAPLDKVLEQETKCNLALIEQVVSATNVEDIKTLGEKTEREIIAVESSNELQPGEVLLDIRAPAERDHNPLQISHCTIEAMPFYKLAADFGDLDQNRAYYLYCDRGVMSKMQALVLKERGFKNVKVYRP</sequence>
<dbReference type="GO" id="GO:0004810">
    <property type="term" value="F:CCA tRNA nucleotidyltransferase activity"/>
    <property type="evidence" value="ECO:0007669"/>
    <property type="project" value="InterPro"/>
</dbReference>
<dbReference type="InterPro" id="IPR050102">
    <property type="entry name" value="tRNA_sulfurtransferase_ThiI"/>
</dbReference>
<comment type="catalytic activity">
    <reaction evidence="11">
        <text>[ThiI sulfur-carrier protein]-S-sulfanyl-L-cysteine + a uridine in tRNA + 2 reduced [2Fe-2S]-[ferredoxin] + ATP + H(+) = [ThiI sulfur-carrier protein]-L-cysteine + a 4-thiouridine in tRNA + 2 oxidized [2Fe-2S]-[ferredoxin] + AMP + diphosphate</text>
        <dbReference type="Rhea" id="RHEA:24176"/>
        <dbReference type="Rhea" id="RHEA-COMP:10000"/>
        <dbReference type="Rhea" id="RHEA-COMP:10001"/>
        <dbReference type="Rhea" id="RHEA-COMP:13337"/>
        <dbReference type="Rhea" id="RHEA-COMP:13338"/>
        <dbReference type="Rhea" id="RHEA-COMP:13339"/>
        <dbReference type="Rhea" id="RHEA-COMP:13340"/>
        <dbReference type="ChEBI" id="CHEBI:15378"/>
        <dbReference type="ChEBI" id="CHEBI:29950"/>
        <dbReference type="ChEBI" id="CHEBI:30616"/>
        <dbReference type="ChEBI" id="CHEBI:33019"/>
        <dbReference type="ChEBI" id="CHEBI:33737"/>
        <dbReference type="ChEBI" id="CHEBI:33738"/>
        <dbReference type="ChEBI" id="CHEBI:61963"/>
        <dbReference type="ChEBI" id="CHEBI:65315"/>
        <dbReference type="ChEBI" id="CHEBI:136798"/>
        <dbReference type="ChEBI" id="CHEBI:456215"/>
        <dbReference type="EC" id="2.8.1.4"/>
    </reaction>
</comment>
<dbReference type="CDD" id="cd01712">
    <property type="entry name" value="PPase_ThiI"/>
    <property type="match status" value="1"/>
</dbReference>
<dbReference type="GO" id="GO:0009228">
    <property type="term" value="P:thiamine biosynthetic process"/>
    <property type="evidence" value="ECO:0007669"/>
    <property type="project" value="UniProtKB-KW"/>
</dbReference>
<dbReference type="NCBIfam" id="TIGR04271">
    <property type="entry name" value="ThiI_C_thiazole"/>
    <property type="match status" value="1"/>
</dbReference>
<dbReference type="GO" id="GO:0000049">
    <property type="term" value="F:tRNA binding"/>
    <property type="evidence" value="ECO:0007669"/>
    <property type="project" value="UniProtKB-UniRule"/>
</dbReference>
<keyword evidence="8 11" id="KW-0784">Thiamine biosynthesis</keyword>
<evidence type="ECO:0000313" key="15">
    <source>
        <dbReference type="Proteomes" id="UP001333710"/>
    </source>
</evidence>
<name>A0AA48HLP1_9ALTE</name>
<dbReference type="EMBL" id="AP027272">
    <property type="protein sequence ID" value="BDX07539.1"/>
    <property type="molecule type" value="Genomic_DNA"/>
</dbReference>
<feature type="binding site" evidence="11">
    <location>
        <begin position="185"/>
        <end position="186"/>
    </location>
    <ligand>
        <name>ATP</name>
        <dbReference type="ChEBI" id="CHEBI:30616"/>
    </ligand>
</feature>
<dbReference type="PROSITE" id="PS51165">
    <property type="entry name" value="THUMP"/>
    <property type="match status" value="1"/>
</dbReference>
<evidence type="ECO:0000256" key="2">
    <source>
        <dbReference type="ARBA" id="ARBA00022490"/>
    </source>
</evidence>
<dbReference type="GO" id="GO:0009229">
    <property type="term" value="P:thiamine diphosphate biosynthetic process"/>
    <property type="evidence" value="ECO:0007669"/>
    <property type="project" value="UniProtKB-UniRule"/>
</dbReference>
<comment type="similarity">
    <text evidence="11">Belongs to the ThiI family.</text>
</comment>
<dbReference type="KEGG" id="pmaw:MACH26_30600"/>
<reference evidence="14" key="1">
    <citation type="submission" date="2023-01" db="EMBL/GenBank/DDBJ databases">
        <title>Complete genome sequence of Planctobacterium marinum strain Dej080120_11.</title>
        <authorList>
            <person name="Ueki S."/>
            <person name="Maruyama F."/>
        </authorList>
    </citation>
    <scope>NUCLEOTIDE SEQUENCE</scope>
    <source>
        <strain evidence="14">Dej080120_11</strain>
    </source>
</reference>
<dbReference type="GO" id="GO:0052837">
    <property type="term" value="P:thiazole biosynthetic process"/>
    <property type="evidence" value="ECO:0007669"/>
    <property type="project" value="InterPro"/>
</dbReference>
<dbReference type="Pfam" id="PF22025">
    <property type="entry name" value="ThiI_fer"/>
    <property type="match status" value="1"/>
</dbReference>
<evidence type="ECO:0000256" key="3">
    <source>
        <dbReference type="ARBA" id="ARBA00022555"/>
    </source>
</evidence>
<dbReference type="Gene3D" id="3.30.2130.30">
    <property type="match status" value="1"/>
</dbReference>
<keyword evidence="6 11" id="KW-0067">ATP-binding</keyword>
<feature type="active site" description="Cysteine persulfide intermediate" evidence="11">
    <location>
        <position position="458"/>
    </location>
</feature>
<protein>
    <recommendedName>
        <fullName evidence="11">tRNA sulfurtransferase</fullName>
        <ecNumber evidence="11">2.8.1.4</ecNumber>
    </recommendedName>
    <alternativeName>
        <fullName evidence="11">Sulfur carrier protein ThiS sulfurtransferase</fullName>
    </alternativeName>
    <alternativeName>
        <fullName evidence="11">Thiamine biosynthesis protein ThiI</fullName>
    </alternativeName>
    <alternativeName>
        <fullName evidence="11">tRNA 4-thiouridine synthase</fullName>
    </alternativeName>
</protein>
<comment type="catalytic activity">
    <reaction evidence="11">
        <text>[ThiS sulfur-carrier protein]-C-terminal Gly-Gly-AMP + S-sulfanyl-L-cysteinyl-[cysteine desulfurase] + AH2 = [ThiS sulfur-carrier protein]-C-terminal-Gly-aminoethanethioate + L-cysteinyl-[cysteine desulfurase] + A + AMP + 2 H(+)</text>
        <dbReference type="Rhea" id="RHEA:43340"/>
        <dbReference type="Rhea" id="RHEA-COMP:12157"/>
        <dbReference type="Rhea" id="RHEA-COMP:12158"/>
        <dbReference type="Rhea" id="RHEA-COMP:12910"/>
        <dbReference type="Rhea" id="RHEA-COMP:19908"/>
        <dbReference type="ChEBI" id="CHEBI:13193"/>
        <dbReference type="ChEBI" id="CHEBI:15378"/>
        <dbReference type="ChEBI" id="CHEBI:17499"/>
        <dbReference type="ChEBI" id="CHEBI:29950"/>
        <dbReference type="ChEBI" id="CHEBI:61963"/>
        <dbReference type="ChEBI" id="CHEBI:90618"/>
        <dbReference type="ChEBI" id="CHEBI:232372"/>
        <dbReference type="ChEBI" id="CHEBI:456215"/>
    </reaction>
</comment>
<comment type="caution">
    <text evidence="11">Lacks conserved residue(s) required for the propagation of feature annotation.</text>
</comment>
<dbReference type="InterPro" id="IPR026340">
    <property type="entry name" value="THII_Thiazole_biosynth_dom"/>
</dbReference>
<evidence type="ECO:0000256" key="7">
    <source>
        <dbReference type="ARBA" id="ARBA00022884"/>
    </source>
</evidence>
<dbReference type="Pfam" id="PF02926">
    <property type="entry name" value="THUMP"/>
    <property type="match status" value="1"/>
</dbReference>
<proteinExistence type="inferred from homology"/>
<keyword evidence="2 11" id="KW-0963">Cytoplasm</keyword>
<keyword evidence="4 11" id="KW-0808">Transferase</keyword>
<feature type="binding site" evidence="11">
    <location>
        <position position="298"/>
    </location>
    <ligand>
        <name>ATP</name>
        <dbReference type="ChEBI" id="CHEBI:30616"/>
    </ligand>
</feature>
<dbReference type="PANTHER" id="PTHR43209:SF1">
    <property type="entry name" value="TRNA SULFURTRANSFERASE"/>
    <property type="match status" value="1"/>
</dbReference>
<feature type="domain" description="Rhodanese" evidence="12">
    <location>
        <begin position="406"/>
        <end position="482"/>
    </location>
</feature>
<dbReference type="CDD" id="cd11716">
    <property type="entry name" value="THUMP_ThiI"/>
    <property type="match status" value="1"/>
</dbReference>
<dbReference type="PANTHER" id="PTHR43209">
    <property type="entry name" value="TRNA SULFURTRANSFERASE"/>
    <property type="match status" value="1"/>
</dbReference>
<evidence type="ECO:0000313" key="14">
    <source>
        <dbReference type="EMBL" id="BDX07539.1"/>
    </source>
</evidence>
<feature type="binding site" evidence="11">
    <location>
        <position position="289"/>
    </location>
    <ligand>
        <name>ATP</name>
        <dbReference type="ChEBI" id="CHEBI:30616"/>
    </ligand>
</feature>
<dbReference type="InterPro" id="IPR014729">
    <property type="entry name" value="Rossmann-like_a/b/a_fold"/>
</dbReference>
<dbReference type="InterPro" id="IPR003720">
    <property type="entry name" value="tRNA_STrfase"/>
</dbReference>
<dbReference type="InterPro" id="IPR001763">
    <property type="entry name" value="Rhodanese-like_dom"/>
</dbReference>
<dbReference type="InterPro" id="IPR054173">
    <property type="entry name" value="ThiI_fer"/>
</dbReference>
<dbReference type="AlphaFoldDB" id="A0AA48HLP1"/>
<dbReference type="SUPFAM" id="SSF52821">
    <property type="entry name" value="Rhodanese/Cell cycle control phosphatase"/>
    <property type="match status" value="1"/>
</dbReference>
<dbReference type="InterPro" id="IPR004114">
    <property type="entry name" value="THUMP_dom"/>
</dbReference>
<keyword evidence="3 11" id="KW-0820">tRNA-binding</keyword>
<dbReference type="EC" id="2.8.1.4" evidence="11"/>
<dbReference type="NCBIfam" id="TIGR00342">
    <property type="entry name" value="tRNA uracil 4-sulfurtransferase ThiI"/>
    <property type="match status" value="1"/>
</dbReference>
<dbReference type="InterPro" id="IPR036873">
    <property type="entry name" value="Rhodanese-like_dom_sf"/>
</dbReference>
<dbReference type="SUPFAM" id="SSF143437">
    <property type="entry name" value="THUMP domain-like"/>
    <property type="match status" value="1"/>
</dbReference>
<dbReference type="HAMAP" id="MF_00021">
    <property type="entry name" value="ThiI"/>
    <property type="match status" value="1"/>
</dbReference>
<comment type="function">
    <text evidence="11">Catalyzes the ATP-dependent transfer of a sulfur to tRNA to produce 4-thiouridine in position 8 of tRNAs, which functions as a near-UV photosensor. Also catalyzes the transfer of sulfur to the sulfur carrier protein ThiS, forming ThiS-thiocarboxylate. This is a step in the synthesis of thiazole, in the thiamine biosynthesis pathway. The sulfur is donated as persulfide by IscS.</text>
</comment>
<comment type="pathway">
    <text evidence="11">Cofactor biosynthesis; thiamine diphosphate biosynthesis.</text>
</comment>
<dbReference type="Gene3D" id="3.40.250.10">
    <property type="entry name" value="Rhodanese-like domain"/>
    <property type="match status" value="1"/>
</dbReference>
<evidence type="ECO:0000256" key="1">
    <source>
        <dbReference type="ARBA" id="ARBA00004496"/>
    </source>
</evidence>
<dbReference type="InterPro" id="IPR049961">
    <property type="entry name" value="ThiI_N"/>
</dbReference>
<evidence type="ECO:0000256" key="6">
    <source>
        <dbReference type="ARBA" id="ARBA00022840"/>
    </source>
</evidence>
<evidence type="ECO:0000256" key="8">
    <source>
        <dbReference type="ARBA" id="ARBA00022977"/>
    </source>
</evidence>
<dbReference type="GO" id="GO:0140741">
    <property type="term" value="F:tRNA-uracil-4 sulfurtransferase activity"/>
    <property type="evidence" value="ECO:0007669"/>
    <property type="project" value="UniProtKB-EC"/>
</dbReference>
<feature type="disulfide bond" description="Redox-active" evidence="11">
    <location>
        <begin position="346"/>
        <end position="458"/>
    </location>
</feature>
<keyword evidence="15" id="KW-1185">Reference proteome</keyword>
<dbReference type="SUPFAM" id="SSF52402">
    <property type="entry name" value="Adenine nucleotide alpha hydrolases-like"/>
    <property type="match status" value="1"/>
</dbReference>
<keyword evidence="7 11" id="KW-0694">RNA-binding</keyword>
<dbReference type="Proteomes" id="UP001333710">
    <property type="component" value="Chromosome"/>
</dbReference>
<keyword evidence="5 11" id="KW-0547">Nucleotide-binding</keyword>
<dbReference type="SMART" id="SM00981">
    <property type="entry name" value="THUMP"/>
    <property type="match status" value="1"/>
</dbReference>
<evidence type="ECO:0000256" key="11">
    <source>
        <dbReference type="HAMAP-Rule" id="MF_00021"/>
    </source>
</evidence>
<evidence type="ECO:0000256" key="10">
    <source>
        <dbReference type="ARBA" id="ARBA00023284"/>
    </source>
</evidence>